<feature type="chain" id="PRO_5045752453" description="OmpH family outer membrane protein" evidence="3">
    <location>
        <begin position="26"/>
        <end position="172"/>
    </location>
</feature>
<dbReference type="InterPro" id="IPR005632">
    <property type="entry name" value="Chaperone_Skp"/>
</dbReference>
<evidence type="ECO:0000313" key="4">
    <source>
        <dbReference type="EMBL" id="BCO29205.1"/>
    </source>
</evidence>
<keyword evidence="5" id="KW-1185">Reference proteome</keyword>
<protein>
    <recommendedName>
        <fullName evidence="6">OmpH family outer membrane protein</fullName>
    </recommendedName>
</protein>
<dbReference type="Gene3D" id="3.30.910.20">
    <property type="entry name" value="Skp domain"/>
    <property type="match status" value="1"/>
</dbReference>
<organism evidence="4 5">
    <name type="scientific">Rhodoferax lithotrophicus</name>
    <dbReference type="NCBI Taxonomy" id="2798804"/>
    <lineage>
        <taxon>Bacteria</taxon>
        <taxon>Pseudomonadati</taxon>
        <taxon>Pseudomonadota</taxon>
        <taxon>Betaproteobacteria</taxon>
        <taxon>Burkholderiales</taxon>
        <taxon>Comamonadaceae</taxon>
        <taxon>Rhodoferax</taxon>
    </lineage>
</organism>
<proteinExistence type="inferred from homology"/>
<comment type="similarity">
    <text evidence="2">Belongs to the skp family.</text>
</comment>
<keyword evidence="1 3" id="KW-0732">Signal</keyword>
<name>A0ABN6DB49_9BURK</name>
<dbReference type="Proteomes" id="UP000824366">
    <property type="component" value="Chromosome"/>
</dbReference>
<evidence type="ECO:0000313" key="5">
    <source>
        <dbReference type="Proteomes" id="UP000824366"/>
    </source>
</evidence>
<dbReference type="InterPro" id="IPR024930">
    <property type="entry name" value="Skp_dom_sf"/>
</dbReference>
<dbReference type="PANTHER" id="PTHR35089">
    <property type="entry name" value="CHAPERONE PROTEIN SKP"/>
    <property type="match status" value="1"/>
</dbReference>
<dbReference type="PANTHER" id="PTHR35089:SF1">
    <property type="entry name" value="CHAPERONE PROTEIN SKP"/>
    <property type="match status" value="1"/>
</dbReference>
<accession>A0ABN6DB49</accession>
<dbReference type="RefSeq" id="WP_223905079.1">
    <property type="nucleotide sequence ID" value="NZ_AP024238.1"/>
</dbReference>
<evidence type="ECO:0008006" key="6">
    <source>
        <dbReference type="Google" id="ProtNLM"/>
    </source>
</evidence>
<dbReference type="EMBL" id="AP024238">
    <property type="protein sequence ID" value="BCO29205.1"/>
    <property type="molecule type" value="Genomic_DNA"/>
</dbReference>
<evidence type="ECO:0000256" key="1">
    <source>
        <dbReference type="ARBA" id="ARBA00022729"/>
    </source>
</evidence>
<dbReference type="SMART" id="SM00935">
    <property type="entry name" value="OmpH"/>
    <property type="match status" value="1"/>
</dbReference>
<dbReference type="SUPFAM" id="SSF111384">
    <property type="entry name" value="OmpH-like"/>
    <property type="match status" value="1"/>
</dbReference>
<gene>
    <name evidence="4" type="ORF">MIZ03_4117</name>
</gene>
<sequence>MNTFFRIRSALFVFLGILVATQLQAQEVHIGFVKTERIFKEATAAKVAQEKLTQEFSKRDKEIIDRGGAFKSEVDKFQIEAPTWPEAERLAREKQMAEQDRAIQLMRRSFQEDLAARKNDELQLLWINANKIIKQMAKTEKYDLIFQDAVYVNPKFDITDKVLKAMNTLDKK</sequence>
<dbReference type="Pfam" id="PF03938">
    <property type="entry name" value="OmpH"/>
    <property type="match status" value="1"/>
</dbReference>
<reference evidence="4 5" key="1">
    <citation type="journal article" date="2021" name="Microbiol. Spectr.">
        <title>A Single Bacterium Capable of Oxidation and Reduction of Iron at Circumneutral pH.</title>
        <authorList>
            <person name="Kato S."/>
            <person name="Ohkuma M."/>
        </authorList>
    </citation>
    <scope>NUCLEOTIDE SEQUENCE [LARGE SCALE GENOMIC DNA]</scope>
    <source>
        <strain evidence="4 5">MIZ03</strain>
    </source>
</reference>
<dbReference type="PIRSF" id="PIRSF002094">
    <property type="entry name" value="OMP26_Skp"/>
    <property type="match status" value="1"/>
</dbReference>
<evidence type="ECO:0000256" key="2">
    <source>
        <dbReference type="PIRNR" id="PIRNR002094"/>
    </source>
</evidence>
<feature type="signal peptide" evidence="3">
    <location>
        <begin position="1"/>
        <end position="25"/>
    </location>
</feature>
<evidence type="ECO:0000256" key="3">
    <source>
        <dbReference type="SAM" id="SignalP"/>
    </source>
</evidence>